<keyword evidence="2 5" id="KW-0812">Transmembrane</keyword>
<comment type="caution">
    <text evidence="7">The sequence shown here is derived from an EMBL/GenBank/DDBJ whole genome shotgun (WGS) entry which is preliminary data.</text>
</comment>
<dbReference type="PANTHER" id="PTHR23112">
    <property type="entry name" value="G PROTEIN-COUPLED RECEPTOR 157-RELATED"/>
    <property type="match status" value="1"/>
</dbReference>
<evidence type="ECO:0000256" key="4">
    <source>
        <dbReference type="ARBA" id="ARBA00023136"/>
    </source>
</evidence>
<gene>
    <name evidence="7" type="ORF">K431DRAFT_201739</name>
</gene>
<dbReference type="OrthoDB" id="100006at2759"/>
<keyword evidence="4 5" id="KW-0472">Membrane</keyword>
<dbReference type="Gene3D" id="1.20.1070.10">
    <property type="entry name" value="Rhodopsin 7-helix transmembrane proteins"/>
    <property type="match status" value="1"/>
</dbReference>
<feature type="domain" description="G-protein coupled receptors family 1 profile" evidence="6">
    <location>
        <begin position="31"/>
        <end position="292"/>
    </location>
</feature>
<evidence type="ECO:0000256" key="5">
    <source>
        <dbReference type="SAM" id="Phobius"/>
    </source>
</evidence>
<name>A0A9P4US65_9PEZI</name>
<dbReference type="GO" id="GO:0005886">
    <property type="term" value="C:plasma membrane"/>
    <property type="evidence" value="ECO:0007669"/>
    <property type="project" value="TreeGrafter"/>
</dbReference>
<protein>
    <recommendedName>
        <fullName evidence="6">G-protein coupled receptors family 1 profile domain-containing protein</fullName>
    </recommendedName>
</protein>
<evidence type="ECO:0000259" key="6">
    <source>
        <dbReference type="PROSITE" id="PS50262"/>
    </source>
</evidence>
<evidence type="ECO:0000313" key="7">
    <source>
        <dbReference type="EMBL" id="KAF2724679.1"/>
    </source>
</evidence>
<dbReference type="SUPFAM" id="SSF81321">
    <property type="entry name" value="Family A G protein-coupled receptor-like"/>
    <property type="match status" value="1"/>
</dbReference>
<dbReference type="EMBL" id="MU003770">
    <property type="protein sequence ID" value="KAF2724679.1"/>
    <property type="molecule type" value="Genomic_DNA"/>
</dbReference>
<feature type="transmembrane region" description="Helical" evidence="5">
    <location>
        <begin position="271"/>
        <end position="294"/>
    </location>
</feature>
<feature type="transmembrane region" description="Helical" evidence="5">
    <location>
        <begin position="102"/>
        <end position="124"/>
    </location>
</feature>
<dbReference type="AlphaFoldDB" id="A0A9P4US65"/>
<feature type="transmembrane region" description="Helical" evidence="5">
    <location>
        <begin position="57"/>
        <end position="82"/>
    </location>
</feature>
<feature type="transmembrane region" description="Helical" evidence="5">
    <location>
        <begin position="186"/>
        <end position="207"/>
    </location>
</feature>
<dbReference type="GO" id="GO:0004930">
    <property type="term" value="F:G protein-coupled receptor activity"/>
    <property type="evidence" value="ECO:0007669"/>
    <property type="project" value="TreeGrafter"/>
</dbReference>
<evidence type="ECO:0000256" key="1">
    <source>
        <dbReference type="ARBA" id="ARBA00004141"/>
    </source>
</evidence>
<sequence>HFPYPYSIAPLPPTVRHGIIPIGVIALLSVGSTLTLISFIVYRLFAWRSHYRTFIGYNQYVILVLNLLLADLQQSAAFLVTFHWLRIDAILAPTSACFAQAWLLHSGDVSSAFFVFLIAVHTFYTAVYGRRILYRHFICGIFITWILAYFLTWVGVVLHGDKYFARAGSWCWVSPAYETERLVCHYLWMFAVQFGTVVIYVLTYILLRTKTKMLFKGYESQTREPPNAATIKALTRIANLMTLYPCIYLILTLPLSAARMYELRNHKSVSVQYQCVAGVLLCSCGWVDSLLYTLTRKRLLRDTMP</sequence>
<accession>A0A9P4US65</accession>
<dbReference type="Pfam" id="PF11970">
    <property type="entry name" value="GPR_Gpa2_C"/>
    <property type="match status" value="1"/>
</dbReference>
<feature type="non-terminal residue" evidence="7">
    <location>
        <position position="305"/>
    </location>
</feature>
<feature type="transmembrane region" description="Helical" evidence="5">
    <location>
        <begin position="136"/>
        <end position="156"/>
    </location>
</feature>
<dbReference type="Proteomes" id="UP000799441">
    <property type="component" value="Unassembled WGS sequence"/>
</dbReference>
<feature type="transmembrane region" description="Helical" evidence="5">
    <location>
        <begin position="20"/>
        <end position="45"/>
    </location>
</feature>
<keyword evidence="3 5" id="KW-1133">Transmembrane helix</keyword>
<dbReference type="PROSITE" id="PS50262">
    <property type="entry name" value="G_PROTEIN_RECEP_F1_2"/>
    <property type="match status" value="1"/>
</dbReference>
<evidence type="ECO:0000256" key="2">
    <source>
        <dbReference type="ARBA" id="ARBA00022692"/>
    </source>
</evidence>
<feature type="transmembrane region" description="Helical" evidence="5">
    <location>
        <begin position="233"/>
        <end position="251"/>
    </location>
</feature>
<dbReference type="InterPro" id="IPR017452">
    <property type="entry name" value="GPCR_Rhodpsn_7TM"/>
</dbReference>
<dbReference type="GO" id="GO:0007189">
    <property type="term" value="P:adenylate cyclase-activating G protein-coupled receptor signaling pathway"/>
    <property type="evidence" value="ECO:0007669"/>
    <property type="project" value="TreeGrafter"/>
</dbReference>
<organism evidence="7 8">
    <name type="scientific">Polychaeton citri CBS 116435</name>
    <dbReference type="NCBI Taxonomy" id="1314669"/>
    <lineage>
        <taxon>Eukaryota</taxon>
        <taxon>Fungi</taxon>
        <taxon>Dikarya</taxon>
        <taxon>Ascomycota</taxon>
        <taxon>Pezizomycotina</taxon>
        <taxon>Dothideomycetes</taxon>
        <taxon>Dothideomycetidae</taxon>
        <taxon>Capnodiales</taxon>
        <taxon>Capnodiaceae</taxon>
        <taxon>Polychaeton</taxon>
    </lineage>
</organism>
<evidence type="ECO:0000313" key="8">
    <source>
        <dbReference type="Proteomes" id="UP000799441"/>
    </source>
</evidence>
<comment type="subcellular location">
    <subcellularLocation>
        <location evidence="1">Membrane</location>
        <topology evidence="1">Multi-pass membrane protein</topology>
    </subcellularLocation>
</comment>
<keyword evidence="8" id="KW-1185">Reference proteome</keyword>
<proteinExistence type="predicted"/>
<dbReference type="PANTHER" id="PTHR23112:SF37">
    <property type="entry name" value="G PROTEIN-COUPLED RECEPTOR GPR1"/>
    <property type="match status" value="1"/>
</dbReference>
<feature type="non-terminal residue" evidence="7">
    <location>
        <position position="1"/>
    </location>
</feature>
<evidence type="ECO:0000256" key="3">
    <source>
        <dbReference type="ARBA" id="ARBA00022989"/>
    </source>
</evidence>
<reference evidence="7" key="1">
    <citation type="journal article" date="2020" name="Stud. Mycol.">
        <title>101 Dothideomycetes genomes: a test case for predicting lifestyles and emergence of pathogens.</title>
        <authorList>
            <person name="Haridas S."/>
            <person name="Albert R."/>
            <person name="Binder M."/>
            <person name="Bloem J."/>
            <person name="Labutti K."/>
            <person name="Salamov A."/>
            <person name="Andreopoulos B."/>
            <person name="Baker S."/>
            <person name="Barry K."/>
            <person name="Bills G."/>
            <person name="Bluhm B."/>
            <person name="Cannon C."/>
            <person name="Castanera R."/>
            <person name="Culley D."/>
            <person name="Daum C."/>
            <person name="Ezra D."/>
            <person name="Gonzalez J."/>
            <person name="Henrissat B."/>
            <person name="Kuo A."/>
            <person name="Liang C."/>
            <person name="Lipzen A."/>
            <person name="Lutzoni F."/>
            <person name="Magnuson J."/>
            <person name="Mondo S."/>
            <person name="Nolan M."/>
            <person name="Ohm R."/>
            <person name="Pangilinan J."/>
            <person name="Park H.-J."/>
            <person name="Ramirez L."/>
            <person name="Alfaro M."/>
            <person name="Sun H."/>
            <person name="Tritt A."/>
            <person name="Yoshinaga Y."/>
            <person name="Zwiers L.-H."/>
            <person name="Turgeon B."/>
            <person name="Goodwin S."/>
            <person name="Spatafora J."/>
            <person name="Crous P."/>
            <person name="Grigoriev I."/>
        </authorList>
    </citation>
    <scope>NUCLEOTIDE SEQUENCE</scope>
    <source>
        <strain evidence="7">CBS 116435</strain>
    </source>
</reference>
<dbReference type="InterPro" id="IPR022596">
    <property type="entry name" value="GPR1/2/3_C"/>
</dbReference>